<protein>
    <submittedName>
        <fullName evidence="1">Uncharacterized protein</fullName>
    </submittedName>
</protein>
<name>A0A0F9QMN0_9ZZZZ</name>
<gene>
    <name evidence="1" type="ORF">LCGC14_0997050</name>
</gene>
<dbReference type="EMBL" id="LAZR01003826">
    <property type="protein sequence ID" value="KKN14346.1"/>
    <property type="molecule type" value="Genomic_DNA"/>
</dbReference>
<reference evidence="1" key="1">
    <citation type="journal article" date="2015" name="Nature">
        <title>Complex archaea that bridge the gap between prokaryotes and eukaryotes.</title>
        <authorList>
            <person name="Spang A."/>
            <person name="Saw J.H."/>
            <person name="Jorgensen S.L."/>
            <person name="Zaremba-Niedzwiedzka K."/>
            <person name="Martijn J."/>
            <person name="Lind A.E."/>
            <person name="van Eijk R."/>
            <person name="Schleper C."/>
            <person name="Guy L."/>
            <person name="Ettema T.J."/>
        </authorList>
    </citation>
    <scope>NUCLEOTIDE SEQUENCE</scope>
</reference>
<organism evidence="1">
    <name type="scientific">marine sediment metagenome</name>
    <dbReference type="NCBI Taxonomy" id="412755"/>
    <lineage>
        <taxon>unclassified sequences</taxon>
        <taxon>metagenomes</taxon>
        <taxon>ecological metagenomes</taxon>
    </lineage>
</organism>
<comment type="caution">
    <text evidence="1">The sequence shown here is derived from an EMBL/GenBank/DDBJ whole genome shotgun (WGS) entry which is preliminary data.</text>
</comment>
<sequence length="362" mass="40195">MRTRHSIIEDSFSIASSGTATIDLKGTDPISRITILPRVTNPNAHTAIGHPEEIISKIEILDGSNIIFSMKGLGAKALAYYSSKLVPISSLNFMALEWAMSPIDIYFGRFLFDRVLGLDPKKFNNLQLKITHNVDAAMTSATVGTITVAADVFDEDPPAFAGYLMSKEHHNLTLVADAVSYIDLPEDFLMRMIMLYSFSDSQAPEYQVTSLRLTEAHDKKIIFDEPMEELQQYFQSQFPPWHEKVSGRCSSTTVQSFWITPSFEQTIVLVPTNDQDKVVQMDASTGGQKRQIEAEAAVTWEAIARGWAPHGSLPLDFRGNDDPAQYWNVEEAGGARLKVTAAASPDTTPTWDTVTQQFVPKP</sequence>
<proteinExistence type="predicted"/>
<accession>A0A0F9QMN0</accession>
<evidence type="ECO:0000313" key="1">
    <source>
        <dbReference type="EMBL" id="KKN14346.1"/>
    </source>
</evidence>
<dbReference type="AlphaFoldDB" id="A0A0F9QMN0"/>